<dbReference type="PANTHER" id="PTHR32182:SF22">
    <property type="entry name" value="ATP-DEPENDENT ENDONUCLEASE, OLD FAMILY-RELATED"/>
    <property type="match status" value="1"/>
</dbReference>
<protein>
    <submittedName>
        <fullName evidence="2">AAA family ATPase</fullName>
    </submittedName>
</protein>
<evidence type="ECO:0000313" key="2">
    <source>
        <dbReference type="EMBL" id="MEJ5861648.1"/>
    </source>
</evidence>
<organism evidence="2 3">
    <name type="scientific">Pseudomonas farsensis</name>
    <dbReference type="NCBI Taxonomy" id="2745492"/>
    <lineage>
        <taxon>Bacteria</taxon>
        <taxon>Pseudomonadati</taxon>
        <taxon>Pseudomonadota</taxon>
        <taxon>Gammaproteobacteria</taxon>
        <taxon>Pseudomonadales</taxon>
        <taxon>Pseudomonadaceae</taxon>
        <taxon>Pseudomonas</taxon>
    </lineage>
</organism>
<sequence length="389" mass="43120">MITGFSVHGFKSLAKFSLDGISNFTCLVGLNGSGKSSVLQAIDFASHLFRGDVANWLSKRAWSISDLHSKYSAHSNILVAFTFLLDNGKYYNWVAGFNRTTLTCSTESVSEYPGGRSIFQLGRGKYTICDSSPVKVDFNYAGSILSALKDDVLGPELVGIRDLMLSISSLELLSPHLMRYSLRDAATDIGVGGEKLSPYLYGIKGERRESLVRLLRNFYPSVVDFKVKQERAGWKKLHIIEEFNGDLIETEAKHVNDGLLRILAILAQADSGKSLLLFDEVENGVNPEIVERLVEVLQNSGRQILVTTHSPMILNYLSDDVAKDSVHFIYRSFDGGTRQKLLFDIPKMKSKLEFMGPGEAFVDTSLSGLAKECASYDESRDEIKLEGKS</sequence>
<reference evidence="2 3" key="1">
    <citation type="submission" date="2024-02" db="EMBL/GenBank/DDBJ databases">
        <title>Identification of pathogenicity and growth-promoting function of Pseudomonas putida variant.</title>
        <authorList>
            <person name="Sun J."/>
        </authorList>
    </citation>
    <scope>NUCLEOTIDE SEQUENCE [LARGE SCALE GENOMIC DNA]</scope>
    <source>
        <strain evidence="2 3">A03</strain>
    </source>
</reference>
<dbReference type="InterPro" id="IPR003959">
    <property type="entry name" value="ATPase_AAA_core"/>
</dbReference>
<dbReference type="Pfam" id="PF13304">
    <property type="entry name" value="AAA_21"/>
    <property type="match status" value="1"/>
</dbReference>
<dbReference type="RefSeq" id="WP_339597852.1">
    <property type="nucleotide sequence ID" value="NZ_JBBHLC010000001.1"/>
</dbReference>
<gene>
    <name evidence="2" type="ORF">V7S98_00180</name>
</gene>
<dbReference type="CDD" id="cd00267">
    <property type="entry name" value="ABC_ATPase"/>
    <property type="match status" value="1"/>
</dbReference>
<comment type="caution">
    <text evidence="2">The sequence shown here is derived from an EMBL/GenBank/DDBJ whole genome shotgun (WGS) entry which is preliminary data.</text>
</comment>
<dbReference type="InterPro" id="IPR027417">
    <property type="entry name" value="P-loop_NTPase"/>
</dbReference>
<keyword evidence="3" id="KW-1185">Reference proteome</keyword>
<name>A0ABU8QLX6_9PSED</name>
<dbReference type="Proteomes" id="UP001380290">
    <property type="component" value="Unassembled WGS sequence"/>
</dbReference>
<accession>A0ABU8QLX6</accession>
<feature type="domain" description="ATPase AAA-type core" evidence="1">
    <location>
        <begin position="24"/>
        <end position="314"/>
    </location>
</feature>
<evidence type="ECO:0000259" key="1">
    <source>
        <dbReference type="Pfam" id="PF13304"/>
    </source>
</evidence>
<dbReference type="PANTHER" id="PTHR32182">
    <property type="entry name" value="DNA REPLICATION AND REPAIR PROTEIN RECF"/>
    <property type="match status" value="1"/>
</dbReference>
<proteinExistence type="predicted"/>
<dbReference type="EMBL" id="JBBHLC010000001">
    <property type="protein sequence ID" value="MEJ5861648.1"/>
    <property type="molecule type" value="Genomic_DNA"/>
</dbReference>
<evidence type="ECO:0000313" key="3">
    <source>
        <dbReference type="Proteomes" id="UP001380290"/>
    </source>
</evidence>
<dbReference type="SUPFAM" id="SSF52540">
    <property type="entry name" value="P-loop containing nucleoside triphosphate hydrolases"/>
    <property type="match status" value="1"/>
</dbReference>
<dbReference type="Gene3D" id="3.40.50.300">
    <property type="entry name" value="P-loop containing nucleotide triphosphate hydrolases"/>
    <property type="match status" value="2"/>
</dbReference>